<dbReference type="GO" id="GO:0071007">
    <property type="term" value="C:U2-type catalytic step 2 spliceosome"/>
    <property type="evidence" value="ECO:0007669"/>
    <property type="project" value="TreeGrafter"/>
</dbReference>
<dbReference type="Gene3D" id="1.25.40.10">
    <property type="entry name" value="Tetratricopeptide repeat domain"/>
    <property type="match status" value="3"/>
</dbReference>
<dbReference type="GO" id="GO:0071014">
    <property type="term" value="C:post-mRNA release spliceosomal complex"/>
    <property type="evidence" value="ECO:0007669"/>
    <property type="project" value="TreeGrafter"/>
</dbReference>
<dbReference type="AlphaFoldDB" id="A0A7S2XBI7"/>
<evidence type="ECO:0000259" key="10">
    <source>
        <dbReference type="Pfam" id="PF23233"/>
    </source>
</evidence>
<reference evidence="11" key="1">
    <citation type="submission" date="2021-01" db="EMBL/GenBank/DDBJ databases">
        <authorList>
            <person name="Corre E."/>
            <person name="Pelletier E."/>
            <person name="Niang G."/>
            <person name="Scheremetjew M."/>
            <person name="Finn R."/>
            <person name="Kale V."/>
            <person name="Holt S."/>
            <person name="Cochrane G."/>
            <person name="Meng A."/>
            <person name="Brown T."/>
            <person name="Cohen L."/>
        </authorList>
    </citation>
    <scope>NUCLEOTIDE SEQUENCE</scope>
    <source>
        <strain evidence="11">CCMP622</strain>
    </source>
</reference>
<dbReference type="InterPro" id="IPR045075">
    <property type="entry name" value="Syf1-like"/>
</dbReference>
<comment type="similarity">
    <text evidence="2">Belongs to the crooked-neck family.</text>
</comment>
<dbReference type="SUPFAM" id="SSF48452">
    <property type="entry name" value="TPR-like"/>
    <property type="match status" value="2"/>
</dbReference>
<evidence type="ECO:0000256" key="5">
    <source>
        <dbReference type="ARBA" id="ARBA00022737"/>
    </source>
</evidence>
<evidence type="ECO:0000256" key="4">
    <source>
        <dbReference type="ARBA" id="ARBA00022728"/>
    </source>
</evidence>
<dbReference type="InterPro" id="IPR055433">
    <property type="entry name" value="HAT_Syf1-like_N"/>
</dbReference>
<keyword evidence="3" id="KW-0507">mRNA processing</keyword>
<dbReference type="FunFam" id="1.25.40.10:FF:000269">
    <property type="entry name" value="Crooked neck pre-mRNA-splicing factor 1"/>
    <property type="match status" value="1"/>
</dbReference>
<keyword evidence="4" id="KW-0747">Spliceosome</keyword>
<name>A0A7S2XBI7_9EUKA</name>
<dbReference type="FunFam" id="1.25.40.10:FF:000306">
    <property type="entry name" value="Cell cycle control protein cwf4"/>
    <property type="match status" value="1"/>
</dbReference>
<keyword evidence="6" id="KW-0508">mRNA splicing</keyword>
<evidence type="ECO:0000256" key="2">
    <source>
        <dbReference type="ARBA" id="ARBA00008644"/>
    </source>
</evidence>
<dbReference type="EMBL" id="HBHP01011849">
    <property type="protein sequence ID" value="CAD9758832.1"/>
    <property type="molecule type" value="Transcribed_RNA"/>
</dbReference>
<dbReference type="GO" id="GO:0071011">
    <property type="term" value="C:precatalytic spliceosome"/>
    <property type="evidence" value="ECO:0007669"/>
    <property type="project" value="TreeGrafter"/>
</dbReference>
<dbReference type="Pfam" id="PF23233">
    <property type="entry name" value="HAT_Syf1_CNRKL1_N"/>
    <property type="match status" value="2"/>
</dbReference>
<evidence type="ECO:0000256" key="7">
    <source>
        <dbReference type="ARBA" id="ARBA00023242"/>
    </source>
</evidence>
<dbReference type="PANTHER" id="PTHR11246:SF3">
    <property type="entry name" value="CROOKED NECK-LIKE PROTEIN 1"/>
    <property type="match status" value="1"/>
</dbReference>
<comment type="subcellular location">
    <subcellularLocation>
        <location evidence="1">Nucleus</location>
    </subcellularLocation>
</comment>
<gene>
    <name evidence="11" type="ORF">LSP00402_LOCUS7375</name>
</gene>
<dbReference type="SMART" id="SM00386">
    <property type="entry name" value="HAT"/>
    <property type="match status" value="14"/>
</dbReference>
<evidence type="ECO:0000256" key="8">
    <source>
        <dbReference type="ARBA" id="ARBA00037040"/>
    </source>
</evidence>
<proteinExistence type="inferred from homology"/>
<accession>A0A7S2XBI7</accession>
<keyword evidence="5" id="KW-0677">Repeat</keyword>
<organism evidence="11">
    <name type="scientific">Lotharella oceanica</name>
    <dbReference type="NCBI Taxonomy" id="641309"/>
    <lineage>
        <taxon>Eukaryota</taxon>
        <taxon>Sar</taxon>
        <taxon>Rhizaria</taxon>
        <taxon>Cercozoa</taxon>
        <taxon>Chlorarachniophyceae</taxon>
        <taxon>Lotharella</taxon>
    </lineage>
</organism>
<dbReference type="GO" id="GO:0000245">
    <property type="term" value="P:spliceosomal complex assembly"/>
    <property type="evidence" value="ECO:0007669"/>
    <property type="project" value="TreeGrafter"/>
</dbReference>
<comment type="function">
    <text evidence="8">Involved in pre-mRNA splicing and cell cycle progression. Required for the spliceosome assembly and initiation of the DNA replication.</text>
</comment>
<dbReference type="InterPro" id="IPR011990">
    <property type="entry name" value="TPR-like_helical_dom_sf"/>
</dbReference>
<feature type="region of interest" description="Disordered" evidence="9">
    <location>
        <begin position="1"/>
        <end position="37"/>
    </location>
</feature>
<feature type="domain" description="Pre-mRNA-splicing factor Syf1-like N-terminal HAT-repeats" evidence="10">
    <location>
        <begin position="329"/>
        <end position="489"/>
    </location>
</feature>
<feature type="domain" description="Pre-mRNA-splicing factor Syf1-like N-terminal HAT-repeats" evidence="10">
    <location>
        <begin position="81"/>
        <end position="225"/>
    </location>
</feature>
<dbReference type="PANTHER" id="PTHR11246">
    <property type="entry name" value="PRE-MRNA SPLICING FACTOR"/>
    <property type="match status" value="1"/>
</dbReference>
<evidence type="ECO:0000256" key="6">
    <source>
        <dbReference type="ARBA" id="ARBA00023187"/>
    </source>
</evidence>
<dbReference type="GO" id="GO:0000974">
    <property type="term" value="C:Prp19 complex"/>
    <property type="evidence" value="ECO:0007669"/>
    <property type="project" value="TreeGrafter"/>
</dbReference>
<dbReference type="FunFam" id="1.25.40.10:FF:000048">
    <property type="entry name" value="Cell cycle control protein"/>
    <property type="match status" value="1"/>
</dbReference>
<dbReference type="InterPro" id="IPR003107">
    <property type="entry name" value="HAT"/>
</dbReference>
<keyword evidence="7" id="KW-0539">Nucleus</keyword>
<evidence type="ECO:0000256" key="1">
    <source>
        <dbReference type="ARBA" id="ARBA00004123"/>
    </source>
</evidence>
<evidence type="ECO:0000313" key="11">
    <source>
        <dbReference type="EMBL" id="CAD9758832.1"/>
    </source>
</evidence>
<sequence>MAHPRSSKMAEDGDDGVMGRQLGGRKTKVKNKSAAERQITAEQMLRESMERGGMDASFRPPKRVITDHQELSELRLRKRKEFEDTLRRNRLSMGVWAQYALWEASQKEFERARSIFERALDVDYRNHSIWLKYAEMEMKNRFVNHARNVWDRAVTLLPRVDQFWYKFAYMEEMLGNVAGARQIYERWMKWAPGKNAWNTYIKFEVRRRNIPRARSIYERMLITHTELETYLKFAKFENKHGKREYARLVYERALKELAEEAHREEFFVSFAKFEESCKEYDRARVIYKYALDNVPKEEAQRLYEMYSSFEKKHGTRETVEDVILSKRRFQYEEEIKKDPLNYDVWFDYIRLEESKGKKSSVREVYERAISNVPPVAEKRFWKRYIFLYISYAIYEELEAKDPEKARAVWRHCLEQIPHKHFTFAKVWVMAARFEVRQKDLAAARKLLGTAIGKCPKEKLFKTYIELELQLVEIDRCRKIYEKYLEFMPENCKAWVKYAELEGSLQELERARAIFEMAVNQETLDMPEMLWKAFIDFEIKNKAHSRVRALYDRLLKRTKHVRVWISRAQFEASLNEVKAARSVFKEADTYFKAQQETGKEERVMLVESWLDFETNYGSNKTVEEVRKRLPRRVKNQRLVHGASEDGTDSYYEEYYDYIFPDEDKKQNTFKLLEMARKWKKQKTDE</sequence>
<evidence type="ECO:0000256" key="3">
    <source>
        <dbReference type="ARBA" id="ARBA00022664"/>
    </source>
</evidence>
<protein>
    <recommendedName>
        <fullName evidence="10">Pre-mRNA-splicing factor Syf1-like N-terminal HAT-repeats domain-containing protein</fullName>
    </recommendedName>
</protein>
<evidence type="ECO:0000256" key="9">
    <source>
        <dbReference type="SAM" id="MobiDB-lite"/>
    </source>
</evidence>